<comment type="catalytic activity">
    <reaction evidence="13">
        <text>L-lysyl-[protein] + acetyl-CoA = N(6)-acetyl-L-lysyl-[protein] + CoA + H(+)</text>
        <dbReference type="Rhea" id="RHEA:45948"/>
        <dbReference type="Rhea" id="RHEA-COMP:9752"/>
        <dbReference type="Rhea" id="RHEA-COMP:10731"/>
        <dbReference type="ChEBI" id="CHEBI:15378"/>
        <dbReference type="ChEBI" id="CHEBI:29969"/>
        <dbReference type="ChEBI" id="CHEBI:57287"/>
        <dbReference type="ChEBI" id="CHEBI:57288"/>
        <dbReference type="ChEBI" id="CHEBI:61930"/>
        <dbReference type="EC" id="2.3.1.48"/>
    </reaction>
</comment>
<evidence type="ECO:0000256" key="14">
    <source>
        <dbReference type="SAM" id="MobiDB-lite"/>
    </source>
</evidence>
<keyword evidence="12 13" id="KW-0539">Nucleus</keyword>
<keyword evidence="9" id="KW-0007">Acetylation</keyword>
<evidence type="ECO:0000259" key="15">
    <source>
        <dbReference type="PROSITE" id="PS51726"/>
    </source>
</evidence>
<feature type="domain" description="MYST-type HAT" evidence="15">
    <location>
        <begin position="497"/>
        <end position="772"/>
    </location>
</feature>
<dbReference type="Gene3D" id="3.30.60.60">
    <property type="entry name" value="N-acetyl transferase-like"/>
    <property type="match status" value="1"/>
</dbReference>
<dbReference type="PANTHER" id="PTHR10615">
    <property type="entry name" value="HISTONE ACETYLTRANSFERASE"/>
    <property type="match status" value="1"/>
</dbReference>
<evidence type="ECO:0000313" key="17">
    <source>
        <dbReference type="RefSeq" id="XP_017784589.1"/>
    </source>
</evidence>
<dbReference type="PANTHER" id="PTHR10615:SF161">
    <property type="entry name" value="HISTONE ACETYLTRANSFERASE KAT7"/>
    <property type="match status" value="1"/>
</dbReference>
<evidence type="ECO:0000256" key="13">
    <source>
        <dbReference type="RuleBase" id="RU361211"/>
    </source>
</evidence>
<dbReference type="InterPro" id="IPR050603">
    <property type="entry name" value="MYST_HAT"/>
</dbReference>
<keyword evidence="4" id="KW-0808">Transferase</keyword>
<dbReference type="InterPro" id="IPR036060">
    <property type="entry name" value="Znf_C2H2C_sf"/>
</dbReference>
<dbReference type="Pfam" id="PF17772">
    <property type="entry name" value="zf-MYST"/>
    <property type="match status" value="1"/>
</dbReference>
<evidence type="ECO:0000313" key="16">
    <source>
        <dbReference type="Proteomes" id="UP000695000"/>
    </source>
</evidence>
<dbReference type="Gene3D" id="3.40.630.30">
    <property type="match status" value="1"/>
</dbReference>
<evidence type="ECO:0000256" key="10">
    <source>
        <dbReference type="ARBA" id="ARBA00023015"/>
    </source>
</evidence>
<evidence type="ECO:0000256" key="8">
    <source>
        <dbReference type="ARBA" id="ARBA00022853"/>
    </source>
</evidence>
<keyword evidence="8" id="KW-0156">Chromatin regulator</keyword>
<dbReference type="SUPFAM" id="SSF55729">
    <property type="entry name" value="Acyl-CoA N-acyltransferases (Nat)"/>
    <property type="match status" value="1"/>
</dbReference>
<comment type="similarity">
    <text evidence="2 13">Belongs to the MYST (SAS/MOZ) family.</text>
</comment>
<evidence type="ECO:0000256" key="4">
    <source>
        <dbReference type="ARBA" id="ARBA00022679"/>
    </source>
</evidence>
<feature type="compositionally biased region" description="Basic residues" evidence="14">
    <location>
        <begin position="1"/>
        <end position="12"/>
    </location>
</feature>
<dbReference type="PROSITE" id="PS51802">
    <property type="entry name" value="ZF_CCHHC"/>
    <property type="match status" value="1"/>
</dbReference>
<evidence type="ECO:0000256" key="2">
    <source>
        <dbReference type="ARBA" id="ARBA00010107"/>
    </source>
</evidence>
<dbReference type="Proteomes" id="UP000695000">
    <property type="component" value="Unplaced"/>
</dbReference>
<sequence>MSKALPTKKKTVSRSSSDSSSGSSSDSSSSSSSSSGSDSSSSSDSESSSSQESSGKQSGNEANKKTVSIQKAIQRKSIDIKEKQVQGKVSNQKPPPKVLKQISKSSTEDEDAKAKANIKKKLPIKPKSVATVTPKTVLAKGSVTNKQIPINPGGGKVPPKSNPAAKSQHNKANKPKVQSKPSSKVDPNKKKSIFSPENSSDSDNNEKNKAIKNVAPKPRAKAIPKTLEKLKPKQKVESKPQSKEIISTSSGSCTSDSSSSSDSESSTESSTATKKATKKPESDSSKQITRKSTRTANTRKSKHVLGKSVYTDTDSDTESTKRSLSRSPVKRAPVTSSSKGKAKKKNDSKSRPNEIVPISEERKCPIEGCHSNGHLAGRQDKHFTIDACPVFHNSDANACRESLLDRKKREEIRKAKKTSGSMEQKAYLQKIKDNRLKYKNDLLMGNDQESSCNTKMAINKNREPNLENFVPEYDLKLFRDAQALASEKIEDDLKTQPNTKGTKYIEMGKFEMEVWYQSPYPEEYARLPKLYICEYCLRYMRGRTVLQRHAAKCVWRHPPGEEVYRKDKISVWEVDGKRYKQYCQNLCLLAKFFLDHKTLYYDVEPFLFYVMTMLDNEGCHTVGYFSKEKNSFLNYNVSCILTLPPYQRQGYGRLLIDFSYLLTRVEGKIGSPEKPLSDLGLISYRSYWKDVLLGYLCSRAGTELSVKDISQEMAIHSTDIVSTLQALGMMKYWKGKHIILKKQDVLDEYVDRVKKRGSLLKEVDPAFLRWTPFVPPQPNPS</sequence>
<feature type="region of interest" description="Disordered" evidence="14">
    <location>
        <begin position="1"/>
        <end position="356"/>
    </location>
</feature>
<dbReference type="Pfam" id="PF01530">
    <property type="entry name" value="zf-C2HC"/>
    <property type="match status" value="1"/>
</dbReference>
<dbReference type="InterPro" id="IPR002717">
    <property type="entry name" value="HAT_MYST-type"/>
</dbReference>
<protein>
    <recommendedName>
        <fullName evidence="3 13">Histone acetyltransferase</fullName>
        <ecNumber evidence="3 13">2.3.1.48</ecNumber>
    </recommendedName>
</protein>
<feature type="compositionally biased region" description="Basic and acidic residues" evidence="14">
    <location>
        <begin position="226"/>
        <end position="242"/>
    </location>
</feature>
<dbReference type="SUPFAM" id="SSF103637">
    <property type="entry name" value="CCHHC domain"/>
    <property type="match status" value="1"/>
</dbReference>
<organism evidence="16 17">
    <name type="scientific">Nicrophorus vespilloides</name>
    <name type="common">Boreal carrion beetle</name>
    <dbReference type="NCBI Taxonomy" id="110193"/>
    <lineage>
        <taxon>Eukaryota</taxon>
        <taxon>Metazoa</taxon>
        <taxon>Ecdysozoa</taxon>
        <taxon>Arthropoda</taxon>
        <taxon>Hexapoda</taxon>
        <taxon>Insecta</taxon>
        <taxon>Pterygota</taxon>
        <taxon>Neoptera</taxon>
        <taxon>Endopterygota</taxon>
        <taxon>Coleoptera</taxon>
        <taxon>Polyphaga</taxon>
        <taxon>Staphyliniformia</taxon>
        <taxon>Silphidae</taxon>
        <taxon>Nicrophorinae</taxon>
        <taxon>Nicrophorus</taxon>
    </lineage>
</organism>
<feature type="compositionally biased region" description="Low complexity" evidence="14">
    <location>
        <begin position="247"/>
        <end position="274"/>
    </location>
</feature>
<dbReference type="Gene3D" id="4.10.320.30">
    <property type="match status" value="1"/>
</dbReference>
<keyword evidence="11" id="KW-0804">Transcription</keyword>
<proteinExistence type="inferred from homology"/>
<dbReference type="EC" id="2.3.1.48" evidence="3 13"/>
<evidence type="ECO:0000256" key="5">
    <source>
        <dbReference type="ARBA" id="ARBA00022723"/>
    </source>
</evidence>
<keyword evidence="16" id="KW-1185">Reference proteome</keyword>
<dbReference type="PROSITE" id="PS51726">
    <property type="entry name" value="MYST_HAT"/>
    <property type="match status" value="1"/>
</dbReference>
<dbReference type="Pfam" id="PF01853">
    <property type="entry name" value="MOZ_SAS"/>
    <property type="match status" value="1"/>
</dbReference>
<feature type="compositionally biased region" description="Basic residues" evidence="14">
    <location>
        <begin position="288"/>
        <end position="305"/>
    </location>
</feature>
<feature type="compositionally biased region" description="Basic and acidic residues" evidence="14">
    <location>
        <begin position="76"/>
        <end position="85"/>
    </location>
</feature>
<dbReference type="Gene3D" id="1.10.10.10">
    <property type="entry name" value="Winged helix-like DNA-binding domain superfamily/Winged helix DNA-binding domain"/>
    <property type="match status" value="1"/>
</dbReference>
<evidence type="ECO:0000256" key="3">
    <source>
        <dbReference type="ARBA" id="ARBA00013184"/>
    </source>
</evidence>
<feature type="compositionally biased region" description="Low complexity" evidence="14">
    <location>
        <begin position="175"/>
        <end position="185"/>
    </location>
</feature>
<dbReference type="RefSeq" id="XP_017784589.1">
    <property type="nucleotide sequence ID" value="XM_017929100.1"/>
</dbReference>
<gene>
    <name evidence="17" type="primary">LOC108568165</name>
</gene>
<accession>A0ABM1NCN9</accession>
<reference evidence="17" key="1">
    <citation type="submission" date="2025-08" db="UniProtKB">
        <authorList>
            <consortium name="RefSeq"/>
        </authorList>
    </citation>
    <scope>IDENTIFICATION</scope>
    <source>
        <tissue evidence="17">Whole Larva</tissue>
    </source>
</reference>
<dbReference type="InterPro" id="IPR040706">
    <property type="entry name" value="Zf-MYST"/>
</dbReference>
<evidence type="ECO:0000256" key="9">
    <source>
        <dbReference type="ARBA" id="ARBA00022990"/>
    </source>
</evidence>
<evidence type="ECO:0000256" key="11">
    <source>
        <dbReference type="ARBA" id="ARBA00023163"/>
    </source>
</evidence>
<dbReference type="InterPro" id="IPR036388">
    <property type="entry name" value="WH-like_DNA-bd_sf"/>
</dbReference>
<evidence type="ECO:0000256" key="12">
    <source>
        <dbReference type="ARBA" id="ARBA00023242"/>
    </source>
</evidence>
<evidence type="ECO:0000256" key="6">
    <source>
        <dbReference type="ARBA" id="ARBA00022771"/>
    </source>
</evidence>
<dbReference type="InterPro" id="IPR002515">
    <property type="entry name" value="Znf_C2H2C"/>
</dbReference>
<keyword evidence="6" id="KW-0863">Zinc-finger</keyword>
<name>A0ABM1NCN9_NICVS</name>
<dbReference type="GeneID" id="108568165"/>
<keyword evidence="10" id="KW-0805">Transcription regulation</keyword>
<evidence type="ECO:0000256" key="1">
    <source>
        <dbReference type="ARBA" id="ARBA00004123"/>
    </source>
</evidence>
<comment type="subcellular location">
    <subcellularLocation>
        <location evidence="1 13">Nucleus</location>
    </subcellularLocation>
</comment>
<keyword evidence="7" id="KW-0862">Zinc</keyword>
<feature type="compositionally biased region" description="Low complexity" evidence="14">
    <location>
        <begin position="15"/>
        <end position="59"/>
    </location>
</feature>
<evidence type="ECO:0000256" key="7">
    <source>
        <dbReference type="ARBA" id="ARBA00022833"/>
    </source>
</evidence>
<dbReference type="InterPro" id="IPR016181">
    <property type="entry name" value="Acyl_CoA_acyltransferase"/>
</dbReference>
<keyword evidence="5" id="KW-0479">Metal-binding</keyword>